<organism evidence="1 2">
    <name type="scientific">Plectosphaerella plurivora</name>
    <dbReference type="NCBI Taxonomy" id="936078"/>
    <lineage>
        <taxon>Eukaryota</taxon>
        <taxon>Fungi</taxon>
        <taxon>Dikarya</taxon>
        <taxon>Ascomycota</taxon>
        <taxon>Pezizomycotina</taxon>
        <taxon>Sordariomycetes</taxon>
        <taxon>Hypocreomycetidae</taxon>
        <taxon>Glomerellales</taxon>
        <taxon>Plectosphaerellaceae</taxon>
        <taxon>Plectosphaerella</taxon>
    </lineage>
</organism>
<reference evidence="1" key="1">
    <citation type="journal article" date="2021" name="Nat. Commun.">
        <title>Genetic determinants of endophytism in the Arabidopsis root mycobiome.</title>
        <authorList>
            <person name="Mesny F."/>
            <person name="Miyauchi S."/>
            <person name="Thiergart T."/>
            <person name="Pickel B."/>
            <person name="Atanasova L."/>
            <person name="Karlsson M."/>
            <person name="Huettel B."/>
            <person name="Barry K.W."/>
            <person name="Haridas S."/>
            <person name="Chen C."/>
            <person name="Bauer D."/>
            <person name="Andreopoulos W."/>
            <person name="Pangilinan J."/>
            <person name="LaButti K."/>
            <person name="Riley R."/>
            <person name="Lipzen A."/>
            <person name="Clum A."/>
            <person name="Drula E."/>
            <person name="Henrissat B."/>
            <person name="Kohler A."/>
            <person name="Grigoriev I.V."/>
            <person name="Martin F.M."/>
            <person name="Hacquard S."/>
        </authorList>
    </citation>
    <scope>NUCLEOTIDE SEQUENCE</scope>
    <source>
        <strain evidence="1">MPI-SDFR-AT-0117</strain>
    </source>
</reference>
<sequence length="185" mass="20076">MQLQPSRVSVVVVLLGATAKSRPRVSSNDIASQSMVSQVLSIGPGTRPHMLPLSVRFPLVFWFALPPVVLFSHLFPEFVCLSQFSVICFPACRGQHNTVLWQTPPRRTCLVQHQGFPLLPLFSRGEHKSPVGPEARFGLLKGGFIGGEICGLGAESPPFGPVVRAFHTHGLLPVARHPRGTVGET</sequence>
<keyword evidence="2" id="KW-1185">Reference proteome</keyword>
<accession>A0A9P9ADA2</accession>
<dbReference type="AlphaFoldDB" id="A0A9P9ADA2"/>
<comment type="caution">
    <text evidence="1">The sequence shown here is derived from an EMBL/GenBank/DDBJ whole genome shotgun (WGS) entry which is preliminary data.</text>
</comment>
<evidence type="ECO:0000313" key="1">
    <source>
        <dbReference type="EMBL" id="KAH6697321.1"/>
    </source>
</evidence>
<protein>
    <submittedName>
        <fullName evidence="1">Uncharacterized protein</fullName>
    </submittedName>
</protein>
<dbReference type="EMBL" id="JAGSXJ010000001">
    <property type="protein sequence ID" value="KAH6697321.1"/>
    <property type="molecule type" value="Genomic_DNA"/>
</dbReference>
<gene>
    <name evidence="1" type="ORF">F5X68DRAFT_197143</name>
</gene>
<name>A0A9P9ADA2_9PEZI</name>
<proteinExistence type="predicted"/>
<dbReference type="Proteomes" id="UP000770015">
    <property type="component" value="Unassembled WGS sequence"/>
</dbReference>
<evidence type="ECO:0000313" key="2">
    <source>
        <dbReference type="Proteomes" id="UP000770015"/>
    </source>
</evidence>